<evidence type="ECO:0000256" key="7">
    <source>
        <dbReference type="PROSITE-ProRule" id="PRU00042"/>
    </source>
</evidence>
<evidence type="ECO:0000259" key="8">
    <source>
        <dbReference type="PROSITE" id="PS50157"/>
    </source>
</evidence>
<accession>A0ABD2PU86</accession>
<organism evidence="9 10">
    <name type="scientific">Cichlidogyrus casuarinus</name>
    <dbReference type="NCBI Taxonomy" id="1844966"/>
    <lineage>
        <taxon>Eukaryota</taxon>
        <taxon>Metazoa</taxon>
        <taxon>Spiralia</taxon>
        <taxon>Lophotrochozoa</taxon>
        <taxon>Platyhelminthes</taxon>
        <taxon>Monogenea</taxon>
        <taxon>Monopisthocotylea</taxon>
        <taxon>Dactylogyridea</taxon>
        <taxon>Ancyrocephalidae</taxon>
        <taxon>Cichlidogyrus</taxon>
    </lineage>
</organism>
<evidence type="ECO:0000256" key="5">
    <source>
        <dbReference type="ARBA" id="ARBA00022833"/>
    </source>
</evidence>
<feature type="domain" description="C2H2-type" evidence="8">
    <location>
        <begin position="107"/>
        <end position="125"/>
    </location>
</feature>
<dbReference type="PROSITE" id="PS50157">
    <property type="entry name" value="ZINC_FINGER_C2H2_2"/>
    <property type="match status" value="3"/>
</dbReference>
<dbReference type="GO" id="GO:0008270">
    <property type="term" value="F:zinc ion binding"/>
    <property type="evidence" value="ECO:0007669"/>
    <property type="project" value="UniProtKB-KW"/>
</dbReference>
<name>A0ABD2PU86_9PLAT</name>
<sequence>MRAMLSTVDLRNIYQDWARQIRTAYKLHADAAPLLPLISTKYKVVTRQHAVKCRLCLKEFSRPWLLRGHLRVHTGEKPFQCLKCGKRYADKSNLRAHQQTHSGERPYECVHCGRRFALKSYLNKHLGGTYCRLVVEKKSH</sequence>
<reference evidence="9 10" key="1">
    <citation type="submission" date="2024-11" db="EMBL/GenBank/DDBJ databases">
        <title>Adaptive evolution of stress response genes in parasites aligns with host niche diversity.</title>
        <authorList>
            <person name="Hahn C."/>
            <person name="Resl P."/>
        </authorList>
    </citation>
    <scope>NUCLEOTIDE SEQUENCE [LARGE SCALE GENOMIC DNA]</scope>
    <source>
        <strain evidence="9">EGGRZ-B1_66</strain>
        <tissue evidence="9">Body</tissue>
    </source>
</reference>
<dbReference type="InterPro" id="IPR013087">
    <property type="entry name" value="Znf_C2H2_type"/>
</dbReference>
<evidence type="ECO:0000256" key="6">
    <source>
        <dbReference type="ARBA" id="ARBA00023242"/>
    </source>
</evidence>
<dbReference type="FunFam" id="3.30.160.60:FF:002343">
    <property type="entry name" value="Zinc finger protein 33A"/>
    <property type="match status" value="1"/>
</dbReference>
<feature type="domain" description="C2H2-type" evidence="8">
    <location>
        <begin position="79"/>
        <end position="106"/>
    </location>
</feature>
<keyword evidence="10" id="KW-1185">Reference proteome</keyword>
<dbReference type="PANTHER" id="PTHR24388:SF54">
    <property type="entry name" value="PROTEIN ESCARGOT"/>
    <property type="match status" value="1"/>
</dbReference>
<dbReference type="PANTHER" id="PTHR24388">
    <property type="entry name" value="ZINC FINGER PROTEIN"/>
    <property type="match status" value="1"/>
</dbReference>
<keyword evidence="3" id="KW-0677">Repeat</keyword>
<dbReference type="SMART" id="SM00355">
    <property type="entry name" value="ZnF_C2H2"/>
    <property type="match status" value="3"/>
</dbReference>
<evidence type="ECO:0000256" key="1">
    <source>
        <dbReference type="ARBA" id="ARBA00004123"/>
    </source>
</evidence>
<evidence type="ECO:0000256" key="3">
    <source>
        <dbReference type="ARBA" id="ARBA00022737"/>
    </source>
</evidence>
<gene>
    <name evidence="9" type="ORF">Ciccas_010810</name>
</gene>
<feature type="domain" description="C2H2-type" evidence="8">
    <location>
        <begin position="51"/>
        <end position="78"/>
    </location>
</feature>
<keyword evidence="5" id="KW-0862">Zinc</keyword>
<dbReference type="PROSITE" id="PS00028">
    <property type="entry name" value="ZINC_FINGER_C2H2_1"/>
    <property type="match status" value="2"/>
</dbReference>
<comment type="caution">
    <text evidence="9">The sequence shown here is derived from an EMBL/GenBank/DDBJ whole genome shotgun (WGS) entry which is preliminary data.</text>
</comment>
<dbReference type="SUPFAM" id="SSF57667">
    <property type="entry name" value="beta-beta-alpha zinc fingers"/>
    <property type="match status" value="2"/>
</dbReference>
<keyword evidence="6" id="KW-0539">Nucleus</keyword>
<evidence type="ECO:0000256" key="2">
    <source>
        <dbReference type="ARBA" id="ARBA00022723"/>
    </source>
</evidence>
<evidence type="ECO:0000313" key="10">
    <source>
        <dbReference type="Proteomes" id="UP001626550"/>
    </source>
</evidence>
<dbReference type="AlphaFoldDB" id="A0ABD2PU86"/>
<dbReference type="GO" id="GO:0005634">
    <property type="term" value="C:nucleus"/>
    <property type="evidence" value="ECO:0007669"/>
    <property type="project" value="UniProtKB-SubCell"/>
</dbReference>
<dbReference type="FunFam" id="3.30.160.60:FF:002962">
    <property type="entry name" value="Zinc finger domain-containing protein"/>
    <property type="match status" value="1"/>
</dbReference>
<dbReference type="Pfam" id="PF00096">
    <property type="entry name" value="zf-C2H2"/>
    <property type="match status" value="3"/>
</dbReference>
<comment type="subcellular location">
    <subcellularLocation>
        <location evidence="1">Nucleus</location>
    </subcellularLocation>
</comment>
<evidence type="ECO:0000313" key="9">
    <source>
        <dbReference type="EMBL" id="KAL3310623.1"/>
    </source>
</evidence>
<dbReference type="EMBL" id="JBJKFK010002789">
    <property type="protein sequence ID" value="KAL3310623.1"/>
    <property type="molecule type" value="Genomic_DNA"/>
</dbReference>
<dbReference type="Gene3D" id="3.30.160.60">
    <property type="entry name" value="Classic Zinc Finger"/>
    <property type="match status" value="3"/>
</dbReference>
<dbReference type="Proteomes" id="UP001626550">
    <property type="component" value="Unassembled WGS sequence"/>
</dbReference>
<dbReference type="InterPro" id="IPR050527">
    <property type="entry name" value="Snail/Krueppel_Znf"/>
</dbReference>
<protein>
    <recommendedName>
        <fullName evidence="8">C2H2-type domain-containing protein</fullName>
    </recommendedName>
</protein>
<dbReference type="InterPro" id="IPR036236">
    <property type="entry name" value="Znf_C2H2_sf"/>
</dbReference>
<proteinExistence type="predicted"/>
<keyword evidence="2" id="KW-0479">Metal-binding</keyword>
<keyword evidence="4 7" id="KW-0863">Zinc-finger</keyword>
<evidence type="ECO:0000256" key="4">
    <source>
        <dbReference type="ARBA" id="ARBA00022771"/>
    </source>
</evidence>